<feature type="transmembrane region" description="Helical" evidence="6">
    <location>
        <begin position="659"/>
        <end position="681"/>
    </location>
</feature>
<proteinExistence type="predicted"/>
<dbReference type="Pfam" id="PF00122">
    <property type="entry name" value="E1-E2_ATPase"/>
    <property type="match status" value="1"/>
</dbReference>
<dbReference type="InterPro" id="IPR023299">
    <property type="entry name" value="ATPase_P-typ_cyto_dom_N"/>
</dbReference>
<dbReference type="InterPro" id="IPR036412">
    <property type="entry name" value="HAD-like_sf"/>
</dbReference>
<feature type="transmembrane region" description="Helical" evidence="6">
    <location>
        <begin position="823"/>
        <end position="842"/>
    </location>
</feature>
<dbReference type="PANTHER" id="PTHR42861">
    <property type="entry name" value="CALCIUM-TRANSPORTING ATPASE"/>
    <property type="match status" value="1"/>
</dbReference>
<dbReference type="SUPFAM" id="SSF56784">
    <property type="entry name" value="HAD-like"/>
    <property type="match status" value="1"/>
</dbReference>
<dbReference type="PRINTS" id="PR00119">
    <property type="entry name" value="CATATPASE"/>
</dbReference>
<evidence type="ECO:0000256" key="3">
    <source>
        <dbReference type="ARBA" id="ARBA00022967"/>
    </source>
</evidence>
<keyword evidence="4 6" id="KW-1133">Transmembrane helix</keyword>
<sequence>MCTSSAAASLVDGSGGTPASWLSQDSVHAPLRALDSTALYEARQQFGMNEVRMTVTPLHPLVLRALLSPSTVLVVGGALVYDVVGGSYRMWYTVLWFVVMQVAVLMTTALVDHARVRRLQHCLVLDRAVAYREERWAMVGSAQLVPGDLVQLAAGSVVLADCSLYSGSVLIDMSDVTGRTRAKVVTAGQLLIAGAKVVDGAGDAVVRYTGLETCVGQTIELIEGLPHGFVQRQWVSRSYAGTYFLIAAVAVAAEVVLFGTLRGWDGFSARRMARETTLFALLCAPLSFDLTVYVATSRGASAAMQRAQAVVLRLGTLLSLASVDMLLVDKTGTLSSGHCTLAAHHRVYLAGYPSRAAVIQLMALACQWRKPSLHATKRAVLRSADLDACDEYTQLSYVEHEGEHRSSAVLRRRDGTLLRVTEGRLRFVLALVQHRESATACVEAQRLVSAWSQSGLRCVAVAVAEGDEPWRLAGLLTFADPLRGDAAALVSDCSRLGVDVTLISGDEHRAVAAAAEAVQLTSEVMSGRDVPPLNVWEELPRSSATVVDVTVDMSAAAKSASEYASCCVYAEMQPDQKAALVRTLQQSGRVVGVVGDGVNDAAAARLADVGIALLSGEEGRAAARGALWGADIALTSDNLGAAVELLVVSRELFGTVYSIFFWITASALQLVVLAAALAVAVPRRCSCKHSKESRLGLPPSCLHVLTLVCVNGLTLLWMSTQVGDDAYWTAAPCRCRYTVALLQASTMAFVGLVGGLACGIFGGLACGGHGWWPLGSRSTPPVMTQERLGGILTLYVLYANLFLTMNCASPVRTGWRFWRQSRLHVVLALAAAYGLYMCWSIDAHPSVAACLCGYCGVVAVLQDMAKLMVHGIFDCLKRCGNANVDEVAAASLPRATTNMPSCDPACRRSSVSFPLDAVVGCIASLDAALLCRARPAPIASTE</sequence>
<comment type="caution">
    <text evidence="8">The sequence shown here is derived from an EMBL/GenBank/DDBJ whole genome shotgun (WGS) entry which is preliminary data.</text>
</comment>
<dbReference type="Gene3D" id="2.70.150.10">
    <property type="entry name" value="Calcium-transporting ATPase, cytoplasmic transduction domain A"/>
    <property type="match status" value="1"/>
</dbReference>
<dbReference type="InterPro" id="IPR008250">
    <property type="entry name" value="ATPase_P-typ_transduc_dom_A_sf"/>
</dbReference>
<evidence type="ECO:0000256" key="5">
    <source>
        <dbReference type="ARBA" id="ARBA00023136"/>
    </source>
</evidence>
<dbReference type="SUPFAM" id="SSF81653">
    <property type="entry name" value="Calcium ATPase, transduction domain A"/>
    <property type="match status" value="1"/>
</dbReference>
<organism evidence="8 9">
    <name type="scientific">Leishmania lindenbergi</name>
    <dbReference type="NCBI Taxonomy" id="651832"/>
    <lineage>
        <taxon>Eukaryota</taxon>
        <taxon>Discoba</taxon>
        <taxon>Euglenozoa</taxon>
        <taxon>Kinetoplastea</taxon>
        <taxon>Metakinetoplastina</taxon>
        <taxon>Trypanosomatida</taxon>
        <taxon>Trypanosomatidae</taxon>
        <taxon>Leishmaniinae</taxon>
        <taxon>Leishmania</taxon>
    </lineage>
</organism>
<feature type="transmembrane region" description="Helical" evidence="6">
    <location>
        <begin position="307"/>
        <end position="328"/>
    </location>
</feature>
<name>A0AAW3AUM9_9TRYP</name>
<dbReference type="Gene3D" id="1.20.1110.10">
    <property type="entry name" value="Calcium-transporting ATPase, transmembrane domain"/>
    <property type="match status" value="1"/>
</dbReference>
<keyword evidence="2 6" id="KW-0812">Transmembrane</keyword>
<evidence type="ECO:0000313" key="9">
    <source>
        <dbReference type="Proteomes" id="UP001500131"/>
    </source>
</evidence>
<evidence type="ECO:0000313" key="8">
    <source>
        <dbReference type="EMBL" id="KAL0513398.1"/>
    </source>
</evidence>
<feature type="domain" description="P-type ATPase A" evidence="7">
    <location>
        <begin position="127"/>
        <end position="223"/>
    </location>
</feature>
<dbReference type="InterPro" id="IPR059000">
    <property type="entry name" value="ATPase_P-type_domA"/>
</dbReference>
<dbReference type="InterPro" id="IPR023214">
    <property type="entry name" value="HAD_sf"/>
</dbReference>
<dbReference type="NCBIfam" id="TIGR01494">
    <property type="entry name" value="ATPase_P-type"/>
    <property type="match status" value="2"/>
</dbReference>
<accession>A0AAW3AUM9</accession>
<evidence type="ECO:0000259" key="7">
    <source>
        <dbReference type="Pfam" id="PF00122"/>
    </source>
</evidence>
<dbReference type="GO" id="GO:0016020">
    <property type="term" value="C:membrane"/>
    <property type="evidence" value="ECO:0007669"/>
    <property type="project" value="UniProtKB-SubCell"/>
</dbReference>
<keyword evidence="8" id="KW-0378">Hydrolase</keyword>
<dbReference type="SFLD" id="SFLDG00002">
    <property type="entry name" value="C1.7:_P-type_atpase_like"/>
    <property type="match status" value="1"/>
</dbReference>
<feature type="transmembrane region" description="Helical" evidence="6">
    <location>
        <begin position="276"/>
        <end position="295"/>
    </location>
</feature>
<gene>
    <name evidence="8" type="ORF">Q4I31_000981</name>
</gene>
<dbReference type="SFLD" id="SFLDS00003">
    <property type="entry name" value="Haloacid_Dehalogenase"/>
    <property type="match status" value="1"/>
</dbReference>
<dbReference type="SFLD" id="SFLDF00027">
    <property type="entry name" value="p-type_atpase"/>
    <property type="match status" value="1"/>
</dbReference>
<protein>
    <submittedName>
        <fullName evidence="8">E1-E2 ATPase/haloacid dehalogenase-like hydrolase</fullName>
    </submittedName>
</protein>
<feature type="transmembrane region" description="Helical" evidence="6">
    <location>
        <begin position="90"/>
        <end position="111"/>
    </location>
</feature>
<dbReference type="Pfam" id="PF00702">
    <property type="entry name" value="Hydrolase"/>
    <property type="match status" value="1"/>
</dbReference>
<dbReference type="AlphaFoldDB" id="A0AAW3AUM9"/>
<dbReference type="InterPro" id="IPR044492">
    <property type="entry name" value="P_typ_ATPase_HD_dom"/>
</dbReference>
<keyword evidence="5 6" id="KW-0472">Membrane</keyword>
<dbReference type="Proteomes" id="UP001500131">
    <property type="component" value="Unassembled WGS sequence"/>
</dbReference>
<evidence type="ECO:0000256" key="6">
    <source>
        <dbReference type="SAM" id="Phobius"/>
    </source>
</evidence>
<dbReference type="GO" id="GO:0016887">
    <property type="term" value="F:ATP hydrolysis activity"/>
    <property type="evidence" value="ECO:0007669"/>
    <property type="project" value="InterPro"/>
</dbReference>
<keyword evidence="9" id="KW-1185">Reference proteome</keyword>
<dbReference type="InterPro" id="IPR001757">
    <property type="entry name" value="P_typ_ATPase"/>
</dbReference>
<feature type="transmembrane region" description="Helical" evidence="6">
    <location>
        <begin position="792"/>
        <end position="811"/>
    </location>
</feature>
<evidence type="ECO:0000256" key="2">
    <source>
        <dbReference type="ARBA" id="ARBA00022692"/>
    </source>
</evidence>
<feature type="transmembrane region" description="Helical" evidence="6">
    <location>
        <begin position="61"/>
        <end position="84"/>
    </location>
</feature>
<dbReference type="Gene3D" id="3.40.50.1000">
    <property type="entry name" value="HAD superfamily/HAD-like"/>
    <property type="match status" value="1"/>
</dbReference>
<dbReference type="GO" id="GO:0005524">
    <property type="term" value="F:ATP binding"/>
    <property type="evidence" value="ECO:0007669"/>
    <property type="project" value="InterPro"/>
</dbReference>
<keyword evidence="3" id="KW-1278">Translocase</keyword>
<evidence type="ECO:0000256" key="4">
    <source>
        <dbReference type="ARBA" id="ARBA00022989"/>
    </source>
</evidence>
<feature type="transmembrane region" description="Helical" evidence="6">
    <location>
        <begin position="746"/>
        <end position="772"/>
    </location>
</feature>
<comment type="subcellular location">
    <subcellularLocation>
        <location evidence="1">Membrane</location>
        <topology evidence="1">Multi-pass membrane protein</topology>
    </subcellularLocation>
</comment>
<evidence type="ECO:0000256" key="1">
    <source>
        <dbReference type="ARBA" id="ARBA00004141"/>
    </source>
</evidence>
<dbReference type="Gene3D" id="3.40.1110.10">
    <property type="entry name" value="Calcium-transporting ATPase, cytoplasmic domain N"/>
    <property type="match status" value="1"/>
</dbReference>
<feature type="transmembrane region" description="Helical" evidence="6">
    <location>
        <begin position="242"/>
        <end position="264"/>
    </location>
</feature>
<reference evidence="8 9" key="1">
    <citation type="submission" date="2024-02" db="EMBL/GenBank/DDBJ databases">
        <title>FIRST GENOME SEQUENCES OF Leishmania (Viannia) shawi, Leishmania (Viannia) lindenbergi AND Leishmania (Viannia) utingensis.</title>
        <authorList>
            <person name="Resadore F."/>
            <person name="Custodio M.G.F."/>
            <person name="Boite M.C."/>
            <person name="Cupolillo E."/>
            <person name="Ferreira G.E.M."/>
        </authorList>
    </citation>
    <scope>NUCLEOTIDE SEQUENCE [LARGE SCALE GENOMIC DNA]</scope>
    <source>
        <strain evidence="8 9">MHOM/BR/1966/M15733</strain>
    </source>
</reference>
<dbReference type="EMBL" id="JBAMZK010000005">
    <property type="protein sequence ID" value="KAL0513398.1"/>
    <property type="molecule type" value="Genomic_DNA"/>
</dbReference>
<dbReference type="PRINTS" id="PR00120">
    <property type="entry name" value="HATPASE"/>
</dbReference>